<feature type="domain" description="Retrotransposon gag" evidence="2">
    <location>
        <begin position="220"/>
        <end position="292"/>
    </location>
</feature>
<sequence>MGKHEEPGEEHEKDIEHVKVKVLQRLMTKERLERLEEEMQQKIGLFMGQGGSTQDLILFTLASTLHKMLQLKLNPWNLQAIGRAIQASYETYEEIGGKVGETSRGLESMRINTQSFNVKIDAFSKGIGKNHSVSIHESEGSHHEGPNSPSSRSFRSYRSVRSERHGRPRRVTRHKEEPKRGPLKGLNCKIPQFLGDNKSKVGYLGVWRNQLTYDTRAMKRAPTKSWHELRREMRDKCVPTSNDRDMHNKFQSLYQRFKSLEEYFKETKVVLVRAQVLEFEEATMARFLHNLNRNVQDIVKLYHYTSLANLVHQSTKIELQLKRHQAAKKSYLGSSWKDKDKKRERPRKDKSPKKGNVPSQDRKEEVTPPSLSSSRSSNIKCF</sequence>
<feature type="region of interest" description="Disordered" evidence="1">
    <location>
        <begin position="135"/>
        <end position="185"/>
    </location>
</feature>
<feature type="compositionally biased region" description="Low complexity" evidence="1">
    <location>
        <begin position="370"/>
        <end position="382"/>
    </location>
</feature>
<dbReference type="InterPro" id="IPR005162">
    <property type="entry name" value="Retrotrans_gag_dom"/>
</dbReference>
<feature type="region of interest" description="Disordered" evidence="1">
    <location>
        <begin position="330"/>
        <end position="382"/>
    </location>
</feature>
<organism evidence="3 4">
    <name type="scientific">Mucuna pruriens</name>
    <name type="common">Velvet bean</name>
    <name type="synonym">Dolichos pruriens</name>
    <dbReference type="NCBI Taxonomy" id="157652"/>
    <lineage>
        <taxon>Eukaryota</taxon>
        <taxon>Viridiplantae</taxon>
        <taxon>Streptophyta</taxon>
        <taxon>Embryophyta</taxon>
        <taxon>Tracheophyta</taxon>
        <taxon>Spermatophyta</taxon>
        <taxon>Magnoliopsida</taxon>
        <taxon>eudicotyledons</taxon>
        <taxon>Gunneridae</taxon>
        <taxon>Pentapetalae</taxon>
        <taxon>rosids</taxon>
        <taxon>fabids</taxon>
        <taxon>Fabales</taxon>
        <taxon>Fabaceae</taxon>
        <taxon>Papilionoideae</taxon>
        <taxon>50 kb inversion clade</taxon>
        <taxon>NPAAA clade</taxon>
        <taxon>indigoferoid/millettioid clade</taxon>
        <taxon>Phaseoleae</taxon>
        <taxon>Mucuna</taxon>
    </lineage>
</organism>
<evidence type="ECO:0000259" key="2">
    <source>
        <dbReference type="Pfam" id="PF03732"/>
    </source>
</evidence>
<dbReference type="EMBL" id="QJKJ01005712">
    <property type="protein sequence ID" value="RDX89287.1"/>
    <property type="molecule type" value="Genomic_DNA"/>
</dbReference>
<feature type="non-terminal residue" evidence="3">
    <location>
        <position position="1"/>
    </location>
</feature>
<dbReference type="OrthoDB" id="1934635at2759"/>
<comment type="caution">
    <text evidence="3">The sequence shown here is derived from an EMBL/GenBank/DDBJ whole genome shotgun (WGS) entry which is preliminary data.</text>
</comment>
<keyword evidence="4" id="KW-1185">Reference proteome</keyword>
<name>A0A371GFE8_MUCPR</name>
<dbReference type="PANTHER" id="PTHR35046">
    <property type="entry name" value="ZINC KNUCKLE (CCHC-TYPE) FAMILY PROTEIN"/>
    <property type="match status" value="1"/>
</dbReference>
<dbReference type="PANTHER" id="PTHR35046:SF9">
    <property type="entry name" value="RNA-DIRECTED DNA POLYMERASE"/>
    <property type="match status" value="1"/>
</dbReference>
<gene>
    <name evidence="3" type="ORF">CR513_29003</name>
</gene>
<evidence type="ECO:0000313" key="4">
    <source>
        <dbReference type="Proteomes" id="UP000257109"/>
    </source>
</evidence>
<accession>A0A371GFE8</accession>
<dbReference type="Proteomes" id="UP000257109">
    <property type="component" value="Unassembled WGS sequence"/>
</dbReference>
<evidence type="ECO:0000256" key="1">
    <source>
        <dbReference type="SAM" id="MobiDB-lite"/>
    </source>
</evidence>
<feature type="compositionally biased region" description="Basic and acidic residues" evidence="1">
    <location>
        <begin position="336"/>
        <end position="349"/>
    </location>
</feature>
<dbReference type="AlphaFoldDB" id="A0A371GFE8"/>
<proteinExistence type="predicted"/>
<feature type="compositionally biased region" description="Low complexity" evidence="1">
    <location>
        <begin position="148"/>
        <end position="159"/>
    </location>
</feature>
<feature type="compositionally biased region" description="Basic and acidic residues" evidence="1">
    <location>
        <begin position="135"/>
        <end position="145"/>
    </location>
</feature>
<protein>
    <recommendedName>
        <fullName evidence="2">Retrotransposon gag domain-containing protein</fullName>
    </recommendedName>
</protein>
<dbReference type="Pfam" id="PF03732">
    <property type="entry name" value="Retrotrans_gag"/>
    <property type="match status" value="1"/>
</dbReference>
<evidence type="ECO:0000313" key="3">
    <source>
        <dbReference type="EMBL" id="RDX89287.1"/>
    </source>
</evidence>
<reference evidence="3" key="1">
    <citation type="submission" date="2018-05" db="EMBL/GenBank/DDBJ databases">
        <title>Draft genome of Mucuna pruriens seed.</title>
        <authorList>
            <person name="Nnadi N.E."/>
            <person name="Vos R."/>
            <person name="Hasami M.H."/>
            <person name="Devisetty U.K."/>
            <person name="Aguiy J.C."/>
        </authorList>
    </citation>
    <scope>NUCLEOTIDE SEQUENCE [LARGE SCALE GENOMIC DNA]</scope>
    <source>
        <strain evidence="3">JCA_2017</strain>
    </source>
</reference>